<keyword evidence="1" id="KW-0812">Transmembrane</keyword>
<gene>
    <name evidence="2" type="ordered locus">AciX9_0748</name>
</gene>
<evidence type="ECO:0000313" key="3">
    <source>
        <dbReference type="Proteomes" id="UP000000343"/>
    </source>
</evidence>
<feature type="transmembrane region" description="Helical" evidence="1">
    <location>
        <begin position="51"/>
        <end position="78"/>
    </location>
</feature>
<dbReference type="HOGENOM" id="CLU_2368926_0_0_0"/>
<evidence type="ECO:0000313" key="2">
    <source>
        <dbReference type="EMBL" id="ADW67818.1"/>
    </source>
</evidence>
<accession>E8X0F4</accession>
<keyword evidence="3" id="KW-1185">Reference proteome</keyword>
<dbReference type="PaxDb" id="1198114-AciX9_0748"/>
<dbReference type="EMBL" id="CP002480">
    <property type="protein sequence ID" value="ADW67818.1"/>
    <property type="molecule type" value="Genomic_DNA"/>
</dbReference>
<reference evidence="3" key="1">
    <citation type="submission" date="2011-01" db="EMBL/GenBank/DDBJ databases">
        <title>Complete sequence of chromosome of Acidobacterium sp. MP5ACTX9.</title>
        <authorList>
            <consortium name="US DOE Joint Genome Institute"/>
            <person name="Lucas S."/>
            <person name="Copeland A."/>
            <person name="Lapidus A."/>
            <person name="Cheng J.-F."/>
            <person name="Goodwin L."/>
            <person name="Pitluck S."/>
            <person name="Teshima H."/>
            <person name="Detter J.C."/>
            <person name="Han C."/>
            <person name="Tapia R."/>
            <person name="Land M."/>
            <person name="Hauser L."/>
            <person name="Kyrpides N."/>
            <person name="Ivanova N."/>
            <person name="Ovchinnikova G."/>
            <person name="Pagani I."/>
            <person name="Rawat S.R."/>
            <person name="Mannisto M."/>
            <person name="Haggblom M.M."/>
            <person name="Woyke T."/>
        </authorList>
    </citation>
    <scope>NUCLEOTIDE SEQUENCE [LARGE SCALE GENOMIC DNA]</scope>
    <source>
        <strain evidence="3">MP5ACTX9</strain>
    </source>
</reference>
<sequence>MKVQSLANEPIPKAYKPWMILSTAVLIGSLVLFAVDAVGAFLSFGDKTTPLWVIVVGVLAVFGVFLGFGGLFVLLATAGFQAWRAGRRVQVLPPE</sequence>
<dbReference type="Proteomes" id="UP000000343">
    <property type="component" value="Chromosome"/>
</dbReference>
<name>E8X0F4_GRATM</name>
<keyword evidence="1" id="KW-1133">Transmembrane helix</keyword>
<protein>
    <submittedName>
        <fullName evidence="2">Uncharacterized protein</fullName>
    </submittedName>
</protein>
<dbReference type="STRING" id="1198114.AciX9_0748"/>
<dbReference type="KEGG" id="acm:AciX9_0748"/>
<evidence type="ECO:0000256" key="1">
    <source>
        <dbReference type="SAM" id="Phobius"/>
    </source>
</evidence>
<keyword evidence="1" id="KW-0472">Membrane</keyword>
<proteinExistence type="predicted"/>
<feature type="transmembrane region" description="Helical" evidence="1">
    <location>
        <begin position="20"/>
        <end position="45"/>
    </location>
</feature>
<organism evidence="3">
    <name type="scientific">Granulicella tundricola (strain ATCC BAA-1859 / DSM 23138 / MP5ACTX9)</name>
    <dbReference type="NCBI Taxonomy" id="1198114"/>
    <lineage>
        <taxon>Bacteria</taxon>
        <taxon>Pseudomonadati</taxon>
        <taxon>Acidobacteriota</taxon>
        <taxon>Terriglobia</taxon>
        <taxon>Terriglobales</taxon>
        <taxon>Acidobacteriaceae</taxon>
        <taxon>Granulicella</taxon>
    </lineage>
</organism>
<dbReference type="AlphaFoldDB" id="E8X0F4"/>